<dbReference type="PANTHER" id="PTHR43245:SF13">
    <property type="entry name" value="UDP-D-APIOSE_UDP-D-XYLOSE SYNTHASE 2"/>
    <property type="match status" value="1"/>
</dbReference>
<reference evidence="2 3" key="1">
    <citation type="submission" date="2019-06" db="EMBL/GenBank/DDBJ databases">
        <title>Persicimonas caeni gen. nov., sp. nov., a predatory bacterium isolated from solar saltern.</title>
        <authorList>
            <person name="Wang S."/>
        </authorList>
    </citation>
    <scope>NUCLEOTIDE SEQUENCE [LARGE SCALE GENOMIC DNA]</scope>
    <source>
        <strain evidence="2 3">YN101</strain>
    </source>
</reference>
<dbReference type="InterPro" id="IPR050177">
    <property type="entry name" value="Lipid_A_modif_metabolic_enz"/>
</dbReference>
<dbReference type="InterPro" id="IPR036291">
    <property type="entry name" value="NAD(P)-bd_dom_sf"/>
</dbReference>
<name>A0A4Y6PUW0_PERCE</name>
<dbReference type="EMBL" id="CP041186">
    <property type="protein sequence ID" value="QDG52112.1"/>
    <property type="molecule type" value="Genomic_DNA"/>
</dbReference>
<dbReference type="OrthoDB" id="9801785at2"/>
<accession>A0A5B8YAC2</accession>
<dbReference type="CDD" id="cd05256">
    <property type="entry name" value="UDP_AE_SDR_e"/>
    <property type="match status" value="1"/>
</dbReference>
<organism evidence="2 3">
    <name type="scientific">Persicimonas caeni</name>
    <dbReference type="NCBI Taxonomy" id="2292766"/>
    <lineage>
        <taxon>Bacteria</taxon>
        <taxon>Deltaproteobacteria</taxon>
        <taxon>Bradymonadales</taxon>
        <taxon>Bradymonadaceae</taxon>
        <taxon>Persicimonas</taxon>
    </lineage>
</organism>
<dbReference type="Gene3D" id="3.90.25.10">
    <property type="entry name" value="UDP-galactose 4-epimerase, domain 1"/>
    <property type="match status" value="1"/>
</dbReference>
<accession>A0A4Y6PUW0</accession>
<keyword evidence="3" id="KW-1185">Reference proteome</keyword>
<dbReference type="InterPro" id="IPR001509">
    <property type="entry name" value="Epimerase_deHydtase"/>
</dbReference>
<dbReference type="Proteomes" id="UP000315995">
    <property type="component" value="Chromosome"/>
</dbReference>
<sequence>MRYLVTGIAGFIGSHIAEALVERGHEVRGLDNFATGSRQNLEPFIEEIEFVEGDIRDLDTCRQVCQGVDYVIHQAALGSVPRSLRDPLTCHEVNATGTLHMLISARDAGVEAFVAASSSSVYGNTDTLPKHEGMKRRPLSPYAASKVAAENHLEIFASAYGLATVGLRYFNIFGPRQSPDGPYAAVIPRFIRQMRAGDTPTIFGDGEQSRDFTYVANAVRANLLAVERASQVAGTVINVGCGERISLNVLYRRIARQVGFDKGARQGDRRPGDVKHSLADITRACDLVGYSASIGLDEGLARTVEWFNGEWPDTSLAPPRRREHVTT</sequence>
<evidence type="ECO:0000313" key="3">
    <source>
        <dbReference type="Proteomes" id="UP000315995"/>
    </source>
</evidence>
<evidence type="ECO:0000259" key="1">
    <source>
        <dbReference type="Pfam" id="PF01370"/>
    </source>
</evidence>
<proteinExistence type="predicted"/>
<dbReference type="AlphaFoldDB" id="A0A4Y6PUW0"/>
<dbReference type="RefSeq" id="WP_141198589.1">
    <property type="nucleotide sequence ID" value="NZ_CP041186.1"/>
</dbReference>
<dbReference type="PANTHER" id="PTHR43245">
    <property type="entry name" value="BIFUNCTIONAL POLYMYXIN RESISTANCE PROTEIN ARNA"/>
    <property type="match status" value="1"/>
</dbReference>
<dbReference type="Gene3D" id="3.40.50.720">
    <property type="entry name" value="NAD(P)-binding Rossmann-like Domain"/>
    <property type="match status" value="1"/>
</dbReference>
<feature type="domain" description="NAD-dependent epimerase/dehydratase" evidence="1">
    <location>
        <begin position="4"/>
        <end position="240"/>
    </location>
</feature>
<protein>
    <submittedName>
        <fullName evidence="2">SDR family oxidoreductase</fullName>
    </submittedName>
</protein>
<evidence type="ECO:0000313" key="2">
    <source>
        <dbReference type="EMBL" id="QDG52112.1"/>
    </source>
</evidence>
<gene>
    <name evidence="2" type="ORF">FIV42_15580</name>
</gene>
<dbReference type="SUPFAM" id="SSF51735">
    <property type="entry name" value="NAD(P)-binding Rossmann-fold domains"/>
    <property type="match status" value="1"/>
</dbReference>
<dbReference type="Pfam" id="PF01370">
    <property type="entry name" value="Epimerase"/>
    <property type="match status" value="1"/>
</dbReference>